<dbReference type="EMBL" id="CP033614">
    <property type="protein sequence ID" value="AYV55213.1"/>
    <property type="molecule type" value="Genomic_DNA"/>
</dbReference>
<organism evidence="2 3">
    <name type="scientific">Leptospira kmetyi</name>
    <dbReference type="NCBI Taxonomy" id="408139"/>
    <lineage>
        <taxon>Bacteria</taxon>
        <taxon>Pseudomonadati</taxon>
        <taxon>Spirochaetota</taxon>
        <taxon>Spirochaetia</taxon>
        <taxon>Leptospirales</taxon>
        <taxon>Leptospiraceae</taxon>
        <taxon>Leptospira</taxon>
    </lineage>
</organism>
<evidence type="ECO:0000313" key="2">
    <source>
        <dbReference type="EMBL" id="AYV55213.1"/>
    </source>
</evidence>
<feature type="transmembrane region" description="Helical" evidence="1">
    <location>
        <begin position="20"/>
        <end position="39"/>
    </location>
</feature>
<sequence length="78" mass="9061">MLSIYLIVIQTLFASMNRLFVSLSLKIFSLYFSIIFNNLNLLKIVSSFNNFDSIVFKLTRKTSLKTIPFKGDLFLNDE</sequence>
<dbReference type="KEGG" id="lkm:EFP84_06605"/>
<evidence type="ECO:0000256" key="1">
    <source>
        <dbReference type="SAM" id="Phobius"/>
    </source>
</evidence>
<proteinExistence type="predicted"/>
<accession>A0AAD0US49</accession>
<dbReference type="AlphaFoldDB" id="A0AAD0US49"/>
<protein>
    <submittedName>
        <fullName evidence="2">Uncharacterized protein</fullName>
    </submittedName>
</protein>
<keyword evidence="1" id="KW-1133">Transmembrane helix</keyword>
<keyword evidence="1" id="KW-0472">Membrane</keyword>
<keyword evidence="1" id="KW-0812">Transmembrane</keyword>
<name>A0AAD0US49_9LEPT</name>
<dbReference type="Proteomes" id="UP000276407">
    <property type="component" value="Chromosome 1"/>
</dbReference>
<reference evidence="2 3" key="1">
    <citation type="submission" date="2018-11" db="EMBL/GenBank/DDBJ databases">
        <title>Complete genome sequence of Leptospira kmetyi isolate LS 001/16 from soil sample associated with a leptospirosis patient in Kelantan.</title>
        <authorList>
            <person name="Muhammad Yusoff F."/>
            <person name="Muhammad Yusoff S."/>
            <person name="Ahmad M.N."/>
            <person name="Yusof N.Y."/>
            <person name="Aziah I."/>
        </authorList>
    </citation>
    <scope>NUCLEOTIDE SEQUENCE [LARGE SCALE GENOMIC DNA]</scope>
    <source>
        <strain evidence="2 3">LS 001/16</strain>
    </source>
</reference>
<evidence type="ECO:0000313" key="3">
    <source>
        <dbReference type="Proteomes" id="UP000276407"/>
    </source>
</evidence>
<gene>
    <name evidence="2" type="ORF">EFP84_06605</name>
</gene>